<gene>
    <name evidence="1" type="ORF">XBO1_250008</name>
</gene>
<accession>A0A077P8M8</accession>
<proteinExistence type="predicted"/>
<dbReference type="EMBL" id="CBSX010000168">
    <property type="protein sequence ID" value="CDH06953.1"/>
    <property type="molecule type" value="Genomic_DNA"/>
</dbReference>
<evidence type="ECO:0000313" key="1">
    <source>
        <dbReference type="EMBL" id="CDH06953.1"/>
    </source>
</evidence>
<dbReference type="HOGENOM" id="CLU_3086294_0_0_6"/>
<protein>
    <submittedName>
        <fullName evidence="1">Uncharacterized protein</fullName>
    </submittedName>
</protein>
<evidence type="ECO:0000313" key="2">
    <source>
        <dbReference type="Proteomes" id="UP000028483"/>
    </source>
</evidence>
<name>A0A077P8M8_XENBV</name>
<comment type="caution">
    <text evidence="1">The sequence shown here is derived from an EMBL/GenBank/DDBJ whole genome shotgun (WGS) entry which is preliminary data.</text>
</comment>
<organism evidence="1 2">
    <name type="scientific">Xenorhabdus bovienii str. oregonense</name>
    <dbReference type="NCBI Taxonomy" id="1398202"/>
    <lineage>
        <taxon>Bacteria</taxon>
        <taxon>Pseudomonadati</taxon>
        <taxon>Pseudomonadota</taxon>
        <taxon>Gammaproteobacteria</taxon>
        <taxon>Enterobacterales</taxon>
        <taxon>Morganellaceae</taxon>
        <taxon>Xenorhabdus</taxon>
    </lineage>
</organism>
<dbReference type="Proteomes" id="UP000028483">
    <property type="component" value="Unassembled WGS sequence"/>
</dbReference>
<reference evidence="1" key="1">
    <citation type="submission" date="2013-07" db="EMBL/GenBank/DDBJ databases">
        <title>Sub-species coevolution in mutualistic symbiosis.</title>
        <authorList>
            <person name="Murfin K."/>
            <person name="Klassen J."/>
            <person name="Lee M."/>
            <person name="Forst S."/>
            <person name="Stock P."/>
            <person name="Goodrich-Blair H."/>
        </authorList>
    </citation>
    <scope>NUCLEOTIDE SEQUENCE [LARGE SCALE GENOMIC DNA]</scope>
    <source>
        <strain evidence="1">Oregonense</strain>
    </source>
</reference>
<dbReference type="AlphaFoldDB" id="A0A077P8M8"/>
<sequence length="52" mass="5758">MSVSLADSQNLYTSLRDEHKVTHPLKEVSLSGEKYFSVARVVKVTASDKSMS</sequence>